<accession>A5CAR6</accession>
<dbReference type="InterPro" id="IPR013915">
    <property type="entry name" value="Prp19_cc"/>
</dbReference>
<dbReference type="FunFam" id="3.30.40.10:FF:000027">
    <property type="entry name" value="Pre-mRNA-processing factor 19, putative"/>
    <property type="match status" value="1"/>
</dbReference>
<comment type="function">
    <text evidence="12">Ubiquitin-protein ligase which is mainly involved pre-mRNA splicing and DNA repair. Required for pre-mRNA splicing as component of the spliceosome.</text>
</comment>
<evidence type="ECO:0000256" key="1">
    <source>
        <dbReference type="ARBA" id="ARBA00004123"/>
    </source>
</evidence>
<keyword evidence="8" id="KW-0677">Repeat</keyword>
<gene>
    <name evidence="14" type="ORF">VITISV_023023</name>
</gene>
<dbReference type="InterPro" id="IPR003613">
    <property type="entry name" value="Ubox_domain"/>
</dbReference>
<evidence type="ECO:0000256" key="11">
    <source>
        <dbReference type="ARBA" id="ARBA00023242"/>
    </source>
</evidence>
<dbReference type="PANTHER" id="PTHR43995:SF1">
    <property type="entry name" value="PRE-MRNA-PROCESSING FACTOR 19"/>
    <property type="match status" value="1"/>
</dbReference>
<keyword evidence="11 12" id="KW-0539">Nucleus</keyword>
<dbReference type="ExpressionAtlas" id="A5CAR6">
    <property type="expression patterns" value="baseline and differential"/>
</dbReference>
<comment type="subunit">
    <text evidence="12">Homotetramer.</text>
</comment>
<name>A5CAR6_VITVI</name>
<keyword evidence="10 12" id="KW-0508">mRNA splicing</keyword>
<evidence type="ECO:0000256" key="3">
    <source>
        <dbReference type="ARBA" id="ARBA00006388"/>
    </source>
</evidence>
<keyword evidence="9 12" id="KW-0833">Ubl conjugation pathway</keyword>
<keyword evidence="5 12" id="KW-0507">mRNA processing</keyword>
<evidence type="ECO:0000256" key="7">
    <source>
        <dbReference type="ARBA" id="ARBA00022728"/>
    </source>
</evidence>
<sequence length="209" mass="23826">MKHKLKLLNLLTSTLNYFATEPKSGGDRRQQWIHRGEKLHRLHLKSDGRETPHEDRIRAFFGRKRGNTQELSGEVPEEPVVSKKSGLLFEKRLIERHDYGKCPITGEPLTMDDIVPIQTGKIVKPRPVQAASIPGMLGMFQIEWDGLMLSNFALEQQLHTARQELSHALYQCFPYPSVQNVLVDGSPRMKISVFTDILVVGFDGYIGKY</sequence>
<dbReference type="InterPro" id="IPR013083">
    <property type="entry name" value="Znf_RING/FYVE/PHD"/>
</dbReference>
<dbReference type="CDD" id="cd16656">
    <property type="entry name" value="RING-Ubox_PRP19"/>
    <property type="match status" value="1"/>
</dbReference>
<evidence type="ECO:0000256" key="10">
    <source>
        <dbReference type="ARBA" id="ARBA00023187"/>
    </source>
</evidence>
<dbReference type="SUPFAM" id="SSF57850">
    <property type="entry name" value="RING/U-box"/>
    <property type="match status" value="1"/>
</dbReference>
<dbReference type="GO" id="GO:0070534">
    <property type="term" value="P:protein K63-linked ubiquitination"/>
    <property type="evidence" value="ECO:0007669"/>
    <property type="project" value="UniProtKB-UniRule"/>
</dbReference>
<dbReference type="EMBL" id="AM488448">
    <property type="protein sequence ID" value="CAN68859.1"/>
    <property type="molecule type" value="Genomic_DNA"/>
</dbReference>
<evidence type="ECO:0000256" key="4">
    <source>
        <dbReference type="ARBA" id="ARBA00022574"/>
    </source>
</evidence>
<evidence type="ECO:0000259" key="13">
    <source>
        <dbReference type="SMART" id="SM00504"/>
    </source>
</evidence>
<dbReference type="GO" id="GO:0005681">
    <property type="term" value="C:spliceosomal complex"/>
    <property type="evidence" value="ECO:0007669"/>
    <property type="project" value="UniProtKB-KW"/>
</dbReference>
<dbReference type="UniPathway" id="UPA00143"/>
<keyword evidence="7 12" id="KW-0747">Spliceosome</keyword>
<keyword evidence="12" id="KW-0234">DNA repair</keyword>
<dbReference type="GO" id="GO:0061630">
    <property type="term" value="F:ubiquitin protein ligase activity"/>
    <property type="evidence" value="ECO:0007669"/>
    <property type="project" value="UniProtKB-UniRule"/>
</dbReference>
<proteinExistence type="inferred from homology"/>
<dbReference type="AlphaFoldDB" id="A5CAR6"/>
<dbReference type="Pfam" id="PF08606">
    <property type="entry name" value="Prp19"/>
    <property type="match status" value="1"/>
</dbReference>
<dbReference type="Gene3D" id="3.30.40.10">
    <property type="entry name" value="Zinc/RING finger domain, C3HC4 (zinc finger)"/>
    <property type="match status" value="1"/>
</dbReference>
<organism evidence="14">
    <name type="scientific">Vitis vinifera</name>
    <name type="common">Grape</name>
    <dbReference type="NCBI Taxonomy" id="29760"/>
    <lineage>
        <taxon>Eukaryota</taxon>
        <taxon>Viridiplantae</taxon>
        <taxon>Streptophyta</taxon>
        <taxon>Embryophyta</taxon>
        <taxon>Tracheophyta</taxon>
        <taxon>Spermatophyta</taxon>
        <taxon>Magnoliopsida</taxon>
        <taxon>eudicotyledons</taxon>
        <taxon>Gunneridae</taxon>
        <taxon>Pentapetalae</taxon>
        <taxon>rosids</taxon>
        <taxon>Vitales</taxon>
        <taxon>Vitaceae</taxon>
        <taxon>Viteae</taxon>
        <taxon>Vitis</taxon>
    </lineage>
</organism>
<protein>
    <recommendedName>
        <fullName evidence="12">Pre-mRNA-processing factor 19</fullName>
        <ecNumber evidence="12">2.3.2.27</ecNumber>
    </recommendedName>
</protein>
<dbReference type="GO" id="GO:0000974">
    <property type="term" value="C:Prp19 complex"/>
    <property type="evidence" value="ECO:0007669"/>
    <property type="project" value="UniProtKB-UniRule"/>
</dbReference>
<evidence type="ECO:0000256" key="5">
    <source>
        <dbReference type="ARBA" id="ARBA00022664"/>
    </source>
</evidence>
<dbReference type="InterPro" id="IPR038959">
    <property type="entry name" value="Prp19"/>
</dbReference>
<dbReference type="PANTHER" id="PTHR43995">
    <property type="entry name" value="PRE-MRNA-PROCESSING FACTOR 19"/>
    <property type="match status" value="1"/>
</dbReference>
<evidence type="ECO:0000256" key="2">
    <source>
        <dbReference type="ARBA" id="ARBA00004906"/>
    </source>
</evidence>
<reference evidence="14" key="1">
    <citation type="journal article" date="2007" name="PLoS ONE">
        <title>The first genome sequence of an elite grapevine cultivar (Pinot noir Vitis vinifera L.): coping with a highly heterozygous genome.</title>
        <authorList>
            <person name="Velasco R."/>
            <person name="Zharkikh A."/>
            <person name="Troggio M."/>
            <person name="Cartwright D.A."/>
            <person name="Cestaro A."/>
            <person name="Pruss D."/>
            <person name="Pindo M."/>
            <person name="FitzGerald L.M."/>
            <person name="Vezzulli S."/>
            <person name="Reid J."/>
            <person name="Malacarne G."/>
            <person name="Iliev D."/>
            <person name="Coppola G."/>
            <person name="Wardell B."/>
            <person name="Micheletti D."/>
            <person name="Macalma T."/>
            <person name="Facci M."/>
            <person name="Mitchell J.T."/>
            <person name="Perazzolli M."/>
            <person name="Eldredge G."/>
            <person name="Gatto P."/>
            <person name="Oyzerski R."/>
            <person name="Moretto M."/>
            <person name="Gutin N."/>
            <person name="Stefanini M."/>
            <person name="Chen Y."/>
            <person name="Segala C."/>
            <person name="Davenport C."/>
            <person name="Dematte L."/>
            <person name="Mraz A."/>
            <person name="Battilana J."/>
            <person name="Stormo K."/>
            <person name="Costa F."/>
            <person name="Tao Q."/>
            <person name="Si-Ammour A."/>
            <person name="Harkins T."/>
            <person name="Lackey A."/>
            <person name="Perbost C."/>
            <person name="Taillon B."/>
            <person name="Stella A."/>
            <person name="Solovyev V."/>
            <person name="Fawcett J.A."/>
            <person name="Sterck L."/>
            <person name="Vandepoele K."/>
            <person name="Grando S.M."/>
            <person name="Toppo S."/>
            <person name="Moser C."/>
            <person name="Lanchbury J."/>
            <person name="Bogden R."/>
            <person name="Skolnick M."/>
            <person name="Sgaramella V."/>
            <person name="Bhatnagar S.K."/>
            <person name="Fontana P."/>
            <person name="Gutin A."/>
            <person name="Van de Peer Y."/>
            <person name="Salamini F."/>
            <person name="Viola R."/>
        </authorList>
    </citation>
    <scope>NUCLEOTIDE SEQUENCE</scope>
</reference>
<dbReference type="SMART" id="SM00504">
    <property type="entry name" value="Ubox"/>
    <property type="match status" value="1"/>
</dbReference>
<evidence type="ECO:0000313" key="14">
    <source>
        <dbReference type="EMBL" id="CAN68859.1"/>
    </source>
</evidence>
<evidence type="ECO:0000256" key="9">
    <source>
        <dbReference type="ARBA" id="ARBA00022786"/>
    </source>
</evidence>
<keyword evidence="4" id="KW-0853">WD repeat</keyword>
<comment type="catalytic activity">
    <reaction evidence="12">
        <text>S-ubiquitinyl-[E2 ubiquitin-conjugating enzyme]-L-cysteine + [acceptor protein]-L-lysine = [E2 ubiquitin-conjugating enzyme]-L-cysteine + N(6)-ubiquitinyl-[acceptor protein]-L-lysine.</text>
        <dbReference type="EC" id="2.3.2.27"/>
    </reaction>
</comment>
<dbReference type="EC" id="2.3.2.27" evidence="12"/>
<keyword evidence="6 12" id="KW-0808">Transferase</keyword>
<comment type="subcellular location">
    <subcellularLocation>
        <location evidence="1 12">Nucleus</location>
    </subcellularLocation>
</comment>
<comment type="pathway">
    <text evidence="2 12">Protein modification; protein ubiquitination.</text>
</comment>
<feature type="domain" description="U-box" evidence="13">
    <location>
        <begin position="71"/>
        <end position="130"/>
    </location>
</feature>
<dbReference type="GO" id="GO:0006281">
    <property type="term" value="P:DNA repair"/>
    <property type="evidence" value="ECO:0007669"/>
    <property type="project" value="UniProtKB-KW"/>
</dbReference>
<evidence type="ECO:0000256" key="8">
    <source>
        <dbReference type="ARBA" id="ARBA00022737"/>
    </source>
</evidence>
<evidence type="ECO:0000256" key="6">
    <source>
        <dbReference type="ARBA" id="ARBA00022679"/>
    </source>
</evidence>
<evidence type="ECO:0000256" key="12">
    <source>
        <dbReference type="RuleBase" id="RU367101"/>
    </source>
</evidence>
<keyword evidence="12" id="KW-0227">DNA damage</keyword>
<comment type="similarity">
    <text evidence="3 12">Belongs to the WD repeat PRP19 family.</text>
</comment>
<dbReference type="GO" id="GO:0000398">
    <property type="term" value="P:mRNA splicing, via spliceosome"/>
    <property type="evidence" value="ECO:0007669"/>
    <property type="project" value="InterPro"/>
</dbReference>
<dbReference type="InterPro" id="IPR055340">
    <property type="entry name" value="RING-Ubox_PRP19"/>
</dbReference>